<proteinExistence type="inferred from homology"/>
<accession>A0A929B960</accession>
<comment type="caution">
    <text evidence="4">The sequence shown here is derived from an EMBL/GenBank/DDBJ whole genome shotgun (WGS) entry which is preliminary data.</text>
</comment>
<comment type="similarity">
    <text evidence="1">Belongs to the CdaR family.</text>
</comment>
<dbReference type="PANTHER" id="PTHR33744">
    <property type="entry name" value="CARBOHYDRATE DIACID REGULATOR"/>
    <property type="match status" value="1"/>
</dbReference>
<dbReference type="InterPro" id="IPR025736">
    <property type="entry name" value="PucR_C-HTH_dom"/>
</dbReference>
<dbReference type="RefSeq" id="WP_193926803.1">
    <property type="nucleotide sequence ID" value="NZ_JADEYC010000005.1"/>
</dbReference>
<sequence>MRDTAGVPLRRLLIAVGEPLVDVLAAPRGFDVGIGEVLILDPEEDAGGAEDALVLVIGARGRAAQRLVRSAAADGAGAVAVKAATDADARALRDAATDAGVALLGVRPQVRWERLASFARCALDDARAGGAEAAEALDDLFALAQTLADTTGGIVSIEDTTSRVLAYSRSDEQVDELRRLSILGRRGPESYLAMLREWGVYERLRRGEEVVPVEERPDLGVRRRLAIGIHAGSRPLGTIWVQQASEPLAEGAERALLGAARVAALQLIRQRSEATAGPRFRENLLAGLLEGRIDADSVAGNIGAEPGRPAAVVVFAPGGQEPGSERTELELQRTELAGLIAVHASAYRRSALVTTIGSRVYALLPDLPAGEPESAVLGLAREVASAAERSRGARVRAGVGAVVPALHAVPESRAEADRVLDVLGHGAGAGDIATLADVRAQVLVGEVLDRMAADERFRDVRVQRLREHDAEHGSDLARSLLVYLESFGDVRTAAARLHVHPNTLRHRMRRAAELADIGLADPVERLNAHLQLLLAHRPRRG</sequence>
<dbReference type="EMBL" id="JADEYC010000005">
    <property type="protein sequence ID" value="MBE9373347.1"/>
    <property type="molecule type" value="Genomic_DNA"/>
</dbReference>
<dbReference type="Pfam" id="PF17853">
    <property type="entry name" value="GGDEF_2"/>
    <property type="match status" value="1"/>
</dbReference>
<dbReference type="PANTHER" id="PTHR33744:SF17">
    <property type="entry name" value="CONSERVED PROTEIN"/>
    <property type="match status" value="1"/>
</dbReference>
<organism evidence="4 5">
    <name type="scientific">Saccharopolyspora montiporae</name>
    <dbReference type="NCBI Taxonomy" id="2781240"/>
    <lineage>
        <taxon>Bacteria</taxon>
        <taxon>Bacillati</taxon>
        <taxon>Actinomycetota</taxon>
        <taxon>Actinomycetes</taxon>
        <taxon>Pseudonocardiales</taxon>
        <taxon>Pseudonocardiaceae</taxon>
        <taxon>Saccharopolyspora</taxon>
    </lineage>
</organism>
<dbReference type="Proteomes" id="UP000598360">
    <property type="component" value="Unassembled WGS sequence"/>
</dbReference>
<dbReference type="Pfam" id="PF13556">
    <property type="entry name" value="HTH_30"/>
    <property type="match status" value="1"/>
</dbReference>
<dbReference type="Gene3D" id="1.10.10.2840">
    <property type="entry name" value="PucR C-terminal helix-turn-helix domain"/>
    <property type="match status" value="1"/>
</dbReference>
<evidence type="ECO:0000313" key="5">
    <source>
        <dbReference type="Proteomes" id="UP000598360"/>
    </source>
</evidence>
<feature type="domain" description="CdaR GGDEF-like" evidence="3">
    <location>
        <begin position="294"/>
        <end position="422"/>
    </location>
</feature>
<evidence type="ECO:0000259" key="3">
    <source>
        <dbReference type="Pfam" id="PF17853"/>
    </source>
</evidence>
<keyword evidence="5" id="KW-1185">Reference proteome</keyword>
<dbReference type="InterPro" id="IPR041522">
    <property type="entry name" value="CdaR_GGDEF"/>
</dbReference>
<evidence type="ECO:0000256" key="1">
    <source>
        <dbReference type="ARBA" id="ARBA00006754"/>
    </source>
</evidence>
<reference evidence="4" key="1">
    <citation type="submission" date="2020-10" db="EMBL/GenBank/DDBJ databases">
        <title>Diversity and distribution of actinomycetes associated with coral in the coast of Hainan.</title>
        <authorList>
            <person name="Li F."/>
        </authorList>
    </citation>
    <scope>NUCLEOTIDE SEQUENCE</scope>
    <source>
        <strain evidence="4">HNM0983</strain>
    </source>
</reference>
<dbReference type="InterPro" id="IPR042070">
    <property type="entry name" value="PucR_C-HTH_sf"/>
</dbReference>
<name>A0A929B960_9PSEU</name>
<evidence type="ECO:0000259" key="2">
    <source>
        <dbReference type="Pfam" id="PF13556"/>
    </source>
</evidence>
<dbReference type="InterPro" id="IPR051448">
    <property type="entry name" value="CdaR-like_regulators"/>
</dbReference>
<dbReference type="AlphaFoldDB" id="A0A929B960"/>
<gene>
    <name evidence="4" type="ORF">IQ251_02695</name>
</gene>
<evidence type="ECO:0000313" key="4">
    <source>
        <dbReference type="EMBL" id="MBE9373347.1"/>
    </source>
</evidence>
<protein>
    <submittedName>
        <fullName evidence="4">Helix-turn-helix domain-containing protein</fullName>
    </submittedName>
</protein>
<feature type="domain" description="PucR C-terminal helix-turn-helix" evidence="2">
    <location>
        <begin position="476"/>
        <end position="533"/>
    </location>
</feature>